<dbReference type="Pfam" id="PF07724">
    <property type="entry name" value="AAA_2"/>
    <property type="match status" value="1"/>
</dbReference>
<feature type="non-terminal residue" evidence="4">
    <location>
        <position position="1"/>
    </location>
</feature>
<sequence>DEIEKAHPDIFNSLLQILEEGRLTDGQGRVVDFKNTVIIMTTNLGSSAIAGGPVGFQVEGNSQTTYERMKGKVDEELKRHFKPEFLNRVDDIIVFPQLNKDELRQIVGLFTKRLGERLLDRDMTVELTDAAKDKLIEIGFDPTLGARPLRRAMQREIEDRLSEQILHGELVSGDHVTVDAPNGEFVFEHKARGEKVAVGVGAAGEIAATPEIAATAD</sequence>
<proteinExistence type="predicted"/>
<dbReference type="InterPro" id="IPR019489">
    <property type="entry name" value="Clp_ATPase_C"/>
</dbReference>
<dbReference type="SMART" id="SM01086">
    <property type="entry name" value="ClpB_D2-small"/>
    <property type="match status" value="1"/>
</dbReference>
<dbReference type="GO" id="GO:0005737">
    <property type="term" value="C:cytoplasm"/>
    <property type="evidence" value="ECO:0007669"/>
    <property type="project" value="TreeGrafter"/>
</dbReference>
<dbReference type="Gene3D" id="1.10.8.60">
    <property type="match status" value="1"/>
</dbReference>
<keyword evidence="1" id="KW-0547">Nucleotide-binding</keyword>
<dbReference type="EMBL" id="DMNG01000006">
    <property type="protein sequence ID" value="HAN23049.1"/>
    <property type="molecule type" value="Genomic_DNA"/>
</dbReference>
<gene>
    <name evidence="4" type="ORF">DCP95_00550</name>
</gene>
<dbReference type="InterPro" id="IPR050130">
    <property type="entry name" value="ClpA_ClpB"/>
</dbReference>
<protein>
    <submittedName>
        <fullName evidence="4">NDP-hexose 4-ketoreductase</fullName>
    </submittedName>
</protein>
<dbReference type="SUPFAM" id="SSF52540">
    <property type="entry name" value="P-loop containing nucleoside triphosphate hydrolases"/>
    <property type="match status" value="1"/>
</dbReference>
<feature type="domain" description="Clp ATPase C-terminal" evidence="3">
    <location>
        <begin position="98"/>
        <end position="187"/>
    </location>
</feature>
<dbReference type="GO" id="GO:0034605">
    <property type="term" value="P:cellular response to heat"/>
    <property type="evidence" value="ECO:0007669"/>
    <property type="project" value="TreeGrafter"/>
</dbReference>
<dbReference type="GO" id="GO:0016887">
    <property type="term" value="F:ATP hydrolysis activity"/>
    <property type="evidence" value="ECO:0007669"/>
    <property type="project" value="InterPro"/>
</dbReference>
<evidence type="ECO:0000259" key="3">
    <source>
        <dbReference type="SMART" id="SM01086"/>
    </source>
</evidence>
<dbReference type="Gene3D" id="3.40.50.300">
    <property type="entry name" value="P-loop containing nucleotide triphosphate hydrolases"/>
    <property type="match status" value="1"/>
</dbReference>
<keyword evidence="2" id="KW-0067">ATP-binding</keyword>
<organism evidence="4 5">
    <name type="scientific">Microbacterium ginsengisoli</name>
    <dbReference type="NCBI Taxonomy" id="400772"/>
    <lineage>
        <taxon>Bacteria</taxon>
        <taxon>Bacillati</taxon>
        <taxon>Actinomycetota</taxon>
        <taxon>Actinomycetes</taxon>
        <taxon>Micrococcales</taxon>
        <taxon>Microbacteriaceae</taxon>
        <taxon>Microbacterium</taxon>
    </lineage>
</organism>
<dbReference type="Proteomes" id="UP000257479">
    <property type="component" value="Unassembled WGS sequence"/>
</dbReference>
<dbReference type="InterPro" id="IPR027417">
    <property type="entry name" value="P-loop_NTPase"/>
</dbReference>
<name>A0A3C1K8P8_9MICO</name>
<dbReference type="PANTHER" id="PTHR11638:SF18">
    <property type="entry name" value="HEAT SHOCK PROTEIN 104"/>
    <property type="match status" value="1"/>
</dbReference>
<dbReference type="InterPro" id="IPR003959">
    <property type="entry name" value="ATPase_AAA_core"/>
</dbReference>
<evidence type="ECO:0000256" key="2">
    <source>
        <dbReference type="ARBA" id="ARBA00022840"/>
    </source>
</evidence>
<evidence type="ECO:0000256" key="1">
    <source>
        <dbReference type="ARBA" id="ARBA00022741"/>
    </source>
</evidence>
<dbReference type="PANTHER" id="PTHR11638">
    <property type="entry name" value="ATP-DEPENDENT CLP PROTEASE"/>
    <property type="match status" value="1"/>
</dbReference>
<dbReference type="AlphaFoldDB" id="A0A3C1K8P8"/>
<evidence type="ECO:0000313" key="4">
    <source>
        <dbReference type="EMBL" id="HAN23049.1"/>
    </source>
</evidence>
<reference evidence="4 5" key="1">
    <citation type="journal article" date="2018" name="Nat. Biotechnol.">
        <title>A standardized bacterial taxonomy based on genome phylogeny substantially revises the tree of life.</title>
        <authorList>
            <person name="Parks D.H."/>
            <person name="Chuvochina M."/>
            <person name="Waite D.W."/>
            <person name="Rinke C."/>
            <person name="Skarshewski A."/>
            <person name="Chaumeil P.A."/>
            <person name="Hugenholtz P."/>
        </authorList>
    </citation>
    <scope>NUCLEOTIDE SEQUENCE [LARGE SCALE GENOMIC DNA]</scope>
    <source>
        <strain evidence="4">UBA9152</strain>
    </source>
</reference>
<comment type="caution">
    <text evidence="4">The sequence shown here is derived from an EMBL/GenBank/DDBJ whole genome shotgun (WGS) entry which is preliminary data.</text>
</comment>
<accession>A0A3C1K8P8</accession>
<dbReference type="GO" id="GO:0005524">
    <property type="term" value="F:ATP binding"/>
    <property type="evidence" value="ECO:0007669"/>
    <property type="project" value="UniProtKB-KW"/>
</dbReference>
<evidence type="ECO:0000313" key="5">
    <source>
        <dbReference type="Proteomes" id="UP000257479"/>
    </source>
</evidence>
<dbReference type="Pfam" id="PF10431">
    <property type="entry name" value="ClpB_D2-small"/>
    <property type="match status" value="1"/>
</dbReference>